<reference evidence="1" key="1">
    <citation type="submission" date="2023-03" db="EMBL/GenBank/DDBJ databases">
        <title>Massive genome expansion in bonnet fungi (Mycena s.s.) driven by repeated elements and novel gene families across ecological guilds.</title>
        <authorList>
            <consortium name="Lawrence Berkeley National Laboratory"/>
            <person name="Harder C.B."/>
            <person name="Miyauchi S."/>
            <person name="Viragh M."/>
            <person name="Kuo A."/>
            <person name="Thoen E."/>
            <person name="Andreopoulos B."/>
            <person name="Lu D."/>
            <person name="Skrede I."/>
            <person name="Drula E."/>
            <person name="Henrissat B."/>
            <person name="Morin E."/>
            <person name="Kohler A."/>
            <person name="Barry K."/>
            <person name="LaButti K."/>
            <person name="Morin E."/>
            <person name="Salamov A."/>
            <person name="Lipzen A."/>
            <person name="Mereny Z."/>
            <person name="Hegedus B."/>
            <person name="Baldrian P."/>
            <person name="Stursova M."/>
            <person name="Weitz H."/>
            <person name="Taylor A."/>
            <person name="Grigoriev I.V."/>
            <person name="Nagy L.G."/>
            <person name="Martin F."/>
            <person name="Kauserud H."/>
        </authorList>
    </citation>
    <scope>NUCLEOTIDE SEQUENCE</scope>
    <source>
        <strain evidence="1">9144</strain>
    </source>
</reference>
<sequence length="321" mass="36556">MPLLFPRCWRTRPITTSFTRCIMRTPASEVTVLSTFDPARLTASDFVDLSSRVRFRIGRAARGRGEPNSAYTKYYKRKGVTTPFPPRTAGFFYYHQGSPFTASAIRFRVTTANASSKNFSKGTDLLRPDGEIWELALITISKTRPSVQRQLLRDGLVTQSELKHCAALFPAKRSRSPRTVLHQFGQPFSTSFYGNHWIQAVCGGEKHRCHLRIFRDHRKRIGRLPAYPYDGIAIVRFEVSKLPEHAGRRFAVLRIVKMIEPPTLRIPDYDGFLPAPVEGGLVYRHPIGRSKEVLEPWSLNLDKPLAKALRLLFDAEELDKA</sequence>
<keyword evidence="2" id="KW-1185">Reference proteome</keyword>
<proteinExistence type="predicted"/>
<name>A0AAD6YJ76_9AGAR</name>
<dbReference type="AlphaFoldDB" id="A0AAD6YJ76"/>
<protein>
    <submittedName>
        <fullName evidence="1">Uncharacterized protein</fullName>
    </submittedName>
</protein>
<organism evidence="1 2">
    <name type="scientific">Mycena pura</name>
    <dbReference type="NCBI Taxonomy" id="153505"/>
    <lineage>
        <taxon>Eukaryota</taxon>
        <taxon>Fungi</taxon>
        <taxon>Dikarya</taxon>
        <taxon>Basidiomycota</taxon>
        <taxon>Agaricomycotina</taxon>
        <taxon>Agaricomycetes</taxon>
        <taxon>Agaricomycetidae</taxon>
        <taxon>Agaricales</taxon>
        <taxon>Marasmiineae</taxon>
        <taxon>Mycenaceae</taxon>
        <taxon>Mycena</taxon>
    </lineage>
</organism>
<accession>A0AAD6YJ76</accession>
<evidence type="ECO:0000313" key="1">
    <source>
        <dbReference type="EMBL" id="KAJ7221380.1"/>
    </source>
</evidence>
<comment type="caution">
    <text evidence="1">The sequence shown here is derived from an EMBL/GenBank/DDBJ whole genome shotgun (WGS) entry which is preliminary data.</text>
</comment>
<evidence type="ECO:0000313" key="2">
    <source>
        <dbReference type="Proteomes" id="UP001219525"/>
    </source>
</evidence>
<dbReference type="Proteomes" id="UP001219525">
    <property type="component" value="Unassembled WGS sequence"/>
</dbReference>
<dbReference type="EMBL" id="JARJCW010000008">
    <property type="protein sequence ID" value="KAJ7221380.1"/>
    <property type="molecule type" value="Genomic_DNA"/>
</dbReference>
<gene>
    <name evidence="1" type="ORF">GGX14DRAFT_514370</name>
</gene>